<reference evidence="14" key="1">
    <citation type="submission" date="2011-07" db="EMBL/GenBank/DDBJ databases">
        <authorList>
            <consortium name="Caenorhabditis brenneri Sequencing and Analysis Consortium"/>
            <person name="Wilson R.K."/>
        </authorList>
    </citation>
    <scope>NUCLEOTIDE SEQUENCE [LARGE SCALE GENOMIC DNA]</scope>
    <source>
        <strain evidence="14">PB2801</strain>
    </source>
</reference>
<evidence type="ECO:0000313" key="13">
    <source>
        <dbReference type="EMBL" id="EGT42523.1"/>
    </source>
</evidence>
<dbReference type="GO" id="GO:0004095">
    <property type="term" value="F:carnitine O-palmitoyltransferase activity"/>
    <property type="evidence" value="ECO:0007669"/>
    <property type="project" value="TreeGrafter"/>
</dbReference>
<keyword evidence="6 11" id="KW-1133">Transmembrane helix</keyword>
<feature type="domain" description="Choline/carnitine acyltransferase" evidence="12">
    <location>
        <begin position="145"/>
        <end position="726"/>
    </location>
</feature>
<dbReference type="PANTHER" id="PTHR22589">
    <property type="entry name" value="CARNITINE O-ACYLTRANSFERASE"/>
    <property type="match status" value="1"/>
</dbReference>
<evidence type="ECO:0000256" key="11">
    <source>
        <dbReference type="SAM" id="Phobius"/>
    </source>
</evidence>
<dbReference type="AlphaFoldDB" id="G0MRL5"/>
<dbReference type="GO" id="GO:0005739">
    <property type="term" value="C:mitochondrion"/>
    <property type="evidence" value="ECO:0007669"/>
    <property type="project" value="TreeGrafter"/>
</dbReference>
<keyword evidence="7" id="KW-0443">Lipid metabolism</keyword>
<keyword evidence="14" id="KW-1185">Reference proteome</keyword>
<dbReference type="FunCoup" id="G0MRL5">
    <property type="interactions" value="39"/>
</dbReference>
<evidence type="ECO:0000256" key="4">
    <source>
        <dbReference type="ARBA" id="ARBA00022692"/>
    </source>
</evidence>
<dbReference type="GO" id="GO:0009437">
    <property type="term" value="P:carnitine metabolic process"/>
    <property type="evidence" value="ECO:0007669"/>
    <property type="project" value="TreeGrafter"/>
</dbReference>
<organism evidence="14">
    <name type="scientific">Caenorhabditis brenneri</name>
    <name type="common">Nematode worm</name>
    <dbReference type="NCBI Taxonomy" id="135651"/>
    <lineage>
        <taxon>Eukaryota</taxon>
        <taxon>Metazoa</taxon>
        <taxon>Ecdysozoa</taxon>
        <taxon>Nematoda</taxon>
        <taxon>Chromadorea</taxon>
        <taxon>Rhabditida</taxon>
        <taxon>Rhabditina</taxon>
        <taxon>Rhabditomorpha</taxon>
        <taxon>Rhabditoidea</taxon>
        <taxon>Rhabditidae</taxon>
        <taxon>Peloderinae</taxon>
        <taxon>Caenorhabditis</taxon>
    </lineage>
</organism>
<evidence type="ECO:0000256" key="3">
    <source>
        <dbReference type="ARBA" id="ARBA00022679"/>
    </source>
</evidence>
<protein>
    <recommendedName>
        <fullName evidence="12">Choline/carnitine acyltransferase domain-containing protein</fullName>
    </recommendedName>
</protein>
<evidence type="ECO:0000256" key="5">
    <source>
        <dbReference type="ARBA" id="ARBA00022832"/>
    </source>
</evidence>
<dbReference type="STRING" id="135651.G0MRL5"/>
<keyword evidence="8 11" id="KW-0472">Membrane</keyword>
<feature type="active site" description="Proton acceptor" evidence="10">
    <location>
        <position position="439"/>
    </location>
</feature>
<dbReference type="Gene3D" id="3.30.559.70">
    <property type="entry name" value="Choline/Carnitine o-acyltransferase, domain 2"/>
    <property type="match status" value="1"/>
</dbReference>
<sequence>MTVKKERKFKWPYPKIDHFPGRFERFRYRTYNWFENRLWPIRPLPFLALITTATGYQLKDYSVKNIQENFQVVLKPLAISIGSVYASVFILRHFLKYFYFSYKGYLKENTKKPSYLTMAWGVLRNFLLKIAPPQLSSCDLLLPNLPLPSVTDTVEGYVESMRHTLSEDEYVKLVKNSNKFVSSEGRILQVVAWILHKFQDNYVTAFWEKYIYYSGRYSLAINSSIAQCVMYGENDLTQVYQVARLLYIETLANLSLDRQKYMAVGDGLLSTRHYRNIYNGCRVPGKECDHFQWNPPSRHALLVHKGTWYKVNTCDENGKLYSVDQLAKIVSEILSRNDKYTGFLSRIAALTTDRRTEWSQNRQKFFLENSNNKKILEIIETAQFVVSADETGDWGADTVEKASRYMKDMITGDGTNKWFDKTMNYAIGANGRGGATGDHSPCDGAELDHLCENFLNIDKQILESPSHKKQLEIANVTEEDKKELKLGEKLEFEVVEGMEEEVERCYGAHMKAREDLHMHSMVFLDFGKGKLKKCGISPDGFVQMALQLAYYKDQGKFTMTYEPGSVRFYANSRTETLRPVTNASCAFVKAMLNEKSTKQNKRDLLKSACETHVDNCKEIMLGKGVDRHLFVLCVLAKGLGYKSPFLDFYASQQWLLSTSNIPNMTNSIDEDSSVNNIMLGGSFGAVAQDGYGVCYRFGGNQAILCHITSYHSSKITDSDRFGNHLRDAFHSLVGLFDE</sequence>
<gene>
    <name evidence="13" type="ORF">CAEBREN_30469</name>
</gene>
<evidence type="ECO:0000259" key="12">
    <source>
        <dbReference type="Pfam" id="PF00755"/>
    </source>
</evidence>
<evidence type="ECO:0000256" key="8">
    <source>
        <dbReference type="ARBA" id="ARBA00023136"/>
    </source>
</evidence>
<feature type="transmembrane region" description="Helical" evidence="11">
    <location>
        <begin position="77"/>
        <end position="95"/>
    </location>
</feature>
<evidence type="ECO:0000256" key="9">
    <source>
        <dbReference type="ARBA" id="ARBA00023315"/>
    </source>
</evidence>
<keyword evidence="3" id="KW-0808">Transferase</keyword>
<accession>G0MRL5</accession>
<dbReference type="Pfam" id="PF00755">
    <property type="entry name" value="Carn_acyltransf"/>
    <property type="match status" value="1"/>
</dbReference>
<dbReference type="PROSITE" id="PS00439">
    <property type="entry name" value="ACYLTRANSF_C_1"/>
    <property type="match status" value="1"/>
</dbReference>
<dbReference type="FunFam" id="3.30.559.10:FF:000002">
    <property type="entry name" value="carnitine O-palmitoyltransferase 1, liver isoform"/>
    <property type="match status" value="1"/>
</dbReference>
<dbReference type="HOGENOM" id="CLU_013513_2_0_1"/>
<dbReference type="Gene3D" id="3.30.559.10">
    <property type="entry name" value="Chloramphenicol acetyltransferase-like domain"/>
    <property type="match status" value="1"/>
</dbReference>
<dbReference type="InterPro" id="IPR023213">
    <property type="entry name" value="CAT-like_dom_sf"/>
</dbReference>
<dbReference type="EMBL" id="GL379809">
    <property type="protein sequence ID" value="EGT42523.1"/>
    <property type="molecule type" value="Genomic_DNA"/>
</dbReference>
<evidence type="ECO:0000256" key="1">
    <source>
        <dbReference type="ARBA" id="ARBA00004141"/>
    </source>
</evidence>
<dbReference type="PANTHER" id="PTHR22589:SF110">
    <property type="entry name" value="CHOLINE_CARNITINE ACYLTRANSFERASE DOMAIN-CONTAINING PROTEIN"/>
    <property type="match status" value="1"/>
</dbReference>
<dbReference type="GO" id="GO:0016020">
    <property type="term" value="C:membrane"/>
    <property type="evidence" value="ECO:0007669"/>
    <property type="project" value="UniProtKB-SubCell"/>
</dbReference>
<dbReference type="eggNOG" id="KOG3716">
    <property type="taxonomic scope" value="Eukaryota"/>
</dbReference>
<evidence type="ECO:0000313" key="14">
    <source>
        <dbReference type="Proteomes" id="UP000008068"/>
    </source>
</evidence>
<evidence type="ECO:0000256" key="10">
    <source>
        <dbReference type="PIRSR" id="PIRSR600542-1"/>
    </source>
</evidence>
<evidence type="ECO:0000256" key="7">
    <source>
        <dbReference type="ARBA" id="ARBA00023098"/>
    </source>
</evidence>
<keyword evidence="5" id="KW-0276">Fatty acid metabolism</keyword>
<dbReference type="InterPro" id="IPR042231">
    <property type="entry name" value="Cho/carn_acyl_trans_2"/>
</dbReference>
<name>G0MRL5_CAEBE</name>
<comment type="subcellular location">
    <subcellularLocation>
        <location evidence="1">Membrane</location>
        <topology evidence="1">Multi-pass membrane protein</topology>
    </subcellularLocation>
</comment>
<dbReference type="OrthoDB" id="240216at2759"/>
<comment type="similarity">
    <text evidence="2">Belongs to the carnitine/choline acetyltransferase family.</text>
</comment>
<keyword evidence="9" id="KW-0012">Acyltransferase</keyword>
<dbReference type="GO" id="GO:0006631">
    <property type="term" value="P:fatty acid metabolic process"/>
    <property type="evidence" value="ECO:0007669"/>
    <property type="project" value="UniProtKB-KW"/>
</dbReference>
<dbReference type="SUPFAM" id="SSF52777">
    <property type="entry name" value="CoA-dependent acyltransferases"/>
    <property type="match status" value="2"/>
</dbReference>
<dbReference type="InterPro" id="IPR039551">
    <property type="entry name" value="Cho/carn_acyl_trans"/>
</dbReference>
<evidence type="ECO:0000256" key="6">
    <source>
        <dbReference type="ARBA" id="ARBA00022989"/>
    </source>
</evidence>
<keyword evidence="4 11" id="KW-0812">Transmembrane</keyword>
<dbReference type="InParanoid" id="G0MRL5"/>
<dbReference type="Proteomes" id="UP000008068">
    <property type="component" value="Unassembled WGS sequence"/>
</dbReference>
<evidence type="ECO:0000256" key="2">
    <source>
        <dbReference type="ARBA" id="ARBA00005232"/>
    </source>
</evidence>
<dbReference type="InterPro" id="IPR000542">
    <property type="entry name" value="Carn_acyl_trans"/>
</dbReference>
<proteinExistence type="inferred from homology"/>